<accession>A0A1I7W8X1</accession>
<evidence type="ECO:0000313" key="2">
    <source>
        <dbReference type="WBParaSite" id="Hba_01095"/>
    </source>
</evidence>
<protein>
    <submittedName>
        <fullName evidence="2">ZP domain-containing protein</fullName>
    </submittedName>
</protein>
<evidence type="ECO:0000313" key="1">
    <source>
        <dbReference type="Proteomes" id="UP000095283"/>
    </source>
</evidence>
<proteinExistence type="predicted"/>
<sequence>MCNNCTSYVSPQVTQGDGRVVPHSGIEITFCKISTFSLRSFHVTYVDITIFYPDKNI</sequence>
<name>A0A1I7W8X1_HETBA</name>
<dbReference type="WBParaSite" id="Hba_01095">
    <property type="protein sequence ID" value="Hba_01095"/>
    <property type="gene ID" value="Hba_01095"/>
</dbReference>
<dbReference type="AlphaFoldDB" id="A0A1I7W8X1"/>
<reference evidence="2" key="1">
    <citation type="submission" date="2016-11" db="UniProtKB">
        <authorList>
            <consortium name="WormBaseParasite"/>
        </authorList>
    </citation>
    <scope>IDENTIFICATION</scope>
</reference>
<keyword evidence="1" id="KW-1185">Reference proteome</keyword>
<dbReference type="Proteomes" id="UP000095283">
    <property type="component" value="Unplaced"/>
</dbReference>
<organism evidence="1 2">
    <name type="scientific">Heterorhabditis bacteriophora</name>
    <name type="common">Entomopathogenic nematode worm</name>
    <dbReference type="NCBI Taxonomy" id="37862"/>
    <lineage>
        <taxon>Eukaryota</taxon>
        <taxon>Metazoa</taxon>
        <taxon>Ecdysozoa</taxon>
        <taxon>Nematoda</taxon>
        <taxon>Chromadorea</taxon>
        <taxon>Rhabditida</taxon>
        <taxon>Rhabditina</taxon>
        <taxon>Rhabditomorpha</taxon>
        <taxon>Strongyloidea</taxon>
        <taxon>Heterorhabditidae</taxon>
        <taxon>Heterorhabditis</taxon>
    </lineage>
</organism>